<gene>
    <name evidence="4" type="ORF">GTW51_05180</name>
</gene>
<dbReference type="PANTHER" id="PTHR43707">
    <property type="entry name" value="HISTIDYL-TRNA SYNTHETASE"/>
    <property type="match status" value="1"/>
</dbReference>
<dbReference type="PIRSF" id="PIRSF001549">
    <property type="entry name" value="His-tRNA_synth"/>
    <property type="match status" value="1"/>
</dbReference>
<dbReference type="InterPro" id="IPR004516">
    <property type="entry name" value="HisRS/HisZ"/>
</dbReference>
<reference evidence="4 5" key="1">
    <citation type="submission" date="2020-01" db="EMBL/GenBank/DDBJ databases">
        <title>Genomes of bacteria type strains.</title>
        <authorList>
            <person name="Chen J."/>
            <person name="Zhu S."/>
            <person name="Chen J."/>
        </authorList>
    </citation>
    <scope>NUCLEOTIDE SEQUENCE [LARGE SCALE GENOMIC DNA]</scope>
    <source>
        <strain evidence="4 5">KCTC 52919</strain>
    </source>
</reference>
<proteinExistence type="predicted"/>
<dbReference type="GO" id="GO:0005737">
    <property type="term" value="C:cytoplasm"/>
    <property type="evidence" value="ECO:0007669"/>
    <property type="project" value="InterPro"/>
</dbReference>
<dbReference type="GO" id="GO:0006427">
    <property type="term" value="P:histidyl-tRNA aminoacylation"/>
    <property type="evidence" value="ECO:0007669"/>
    <property type="project" value="TreeGrafter"/>
</dbReference>
<dbReference type="GO" id="GO:0000105">
    <property type="term" value="P:L-histidine biosynthetic process"/>
    <property type="evidence" value="ECO:0007669"/>
    <property type="project" value="UniProtKB-KW"/>
</dbReference>
<feature type="binding site" evidence="2">
    <location>
        <position position="116"/>
    </location>
    <ligand>
        <name>L-histidine</name>
        <dbReference type="ChEBI" id="CHEBI:57595"/>
    </ligand>
</feature>
<keyword evidence="4" id="KW-0808">Transferase</keyword>
<evidence type="ECO:0000256" key="2">
    <source>
        <dbReference type="PIRSR" id="PIRSR001549-1"/>
    </source>
</evidence>
<dbReference type="AlphaFoldDB" id="A0A6L9MEU7"/>
<keyword evidence="4" id="KW-0328">Glycosyltransferase</keyword>
<feature type="domain" description="Class II Histidinyl-tRNA synthetase (HisRS)-like catalytic core" evidence="3">
    <location>
        <begin position="255"/>
        <end position="378"/>
    </location>
</feature>
<comment type="caution">
    <text evidence="4">The sequence shown here is derived from an EMBL/GenBank/DDBJ whole genome shotgun (WGS) entry which is preliminary data.</text>
</comment>
<organism evidence="4 5">
    <name type="scientific">Aurantimonas aggregata</name>
    <dbReference type="NCBI Taxonomy" id="2047720"/>
    <lineage>
        <taxon>Bacteria</taxon>
        <taxon>Pseudomonadati</taxon>
        <taxon>Pseudomonadota</taxon>
        <taxon>Alphaproteobacteria</taxon>
        <taxon>Hyphomicrobiales</taxon>
        <taxon>Aurantimonadaceae</taxon>
        <taxon>Aurantimonas</taxon>
    </lineage>
</organism>
<dbReference type="RefSeq" id="WP_163043016.1">
    <property type="nucleotide sequence ID" value="NZ_JAAAMJ010000002.1"/>
</dbReference>
<keyword evidence="1" id="KW-0028">Amino-acid biosynthesis</keyword>
<feature type="binding site" evidence="2">
    <location>
        <begin position="73"/>
        <end position="75"/>
    </location>
    <ligand>
        <name>L-histidine</name>
        <dbReference type="ChEBI" id="CHEBI:57595"/>
    </ligand>
</feature>
<evidence type="ECO:0000313" key="4">
    <source>
        <dbReference type="EMBL" id="NDV86092.1"/>
    </source>
</evidence>
<dbReference type="GO" id="GO:0016757">
    <property type="term" value="F:glycosyltransferase activity"/>
    <property type="evidence" value="ECO:0007669"/>
    <property type="project" value="UniProtKB-KW"/>
</dbReference>
<dbReference type="Proteomes" id="UP000476332">
    <property type="component" value="Unassembled WGS sequence"/>
</dbReference>
<feature type="binding site" evidence="2">
    <location>
        <begin position="330"/>
        <end position="331"/>
    </location>
    <ligand>
        <name>L-histidine</name>
        <dbReference type="ChEBI" id="CHEBI:57595"/>
    </ligand>
</feature>
<keyword evidence="5" id="KW-1185">Reference proteome</keyword>
<dbReference type="PANTHER" id="PTHR43707:SF1">
    <property type="entry name" value="HISTIDINE--TRNA LIGASE, MITOCHONDRIAL-RELATED"/>
    <property type="match status" value="1"/>
</dbReference>
<dbReference type="Pfam" id="PF13393">
    <property type="entry name" value="tRNA-synt_His"/>
    <property type="match status" value="2"/>
</dbReference>
<protein>
    <submittedName>
        <fullName evidence="4">ATP phosphoribosyltransferase regulatory subunit</fullName>
    </submittedName>
</protein>
<dbReference type="InterPro" id="IPR041715">
    <property type="entry name" value="HisRS-like_core"/>
</dbReference>
<evidence type="ECO:0000256" key="1">
    <source>
        <dbReference type="ARBA" id="ARBA00023102"/>
    </source>
</evidence>
<dbReference type="EMBL" id="JAAAMJ010000002">
    <property type="protein sequence ID" value="NDV86092.1"/>
    <property type="molecule type" value="Genomic_DNA"/>
</dbReference>
<sequence length="388" mass="41865">MPQLTRPEPVSDTAAIPFETALGALFAARGTERVRVPIIQPAEPYLDTAGEAFRRRIFMTRGEAGENLCLRPDFTVPVCRDHVAKAQQLPRRYSYLGLVFRQRTGGPAEFFQAGIEDLGEENRATADARALADALAGLAACGVDEAALDIVLGDQGLFEAFLRALGLPEGWQRRLIRTFGHDDQLEAALKALASGGAARLEGVEPEMLDLARQREEGALTRAIRRRMDEAGLPPHAGRSPGEIAARLIEKVAVAEARLSEASLGLLRRFLAVDCPLAEAADRLRALAEEAGLDLGRALTVFETRNLALLAADVDLAAVRYRAAFGRPIDYYTGLVFEVRAHGSDQPLVGGGRYDRMMTMLGAAEPIPAVGFSLWLDRIGDALGGGDAR</sequence>
<feature type="binding site" evidence="2">
    <location>
        <position position="101"/>
    </location>
    <ligand>
        <name>L-histidine</name>
        <dbReference type="ChEBI" id="CHEBI:57595"/>
    </ligand>
</feature>
<accession>A0A6L9MEU7</accession>
<dbReference type="NCBIfam" id="NF008951">
    <property type="entry name" value="PRK12295.1-4"/>
    <property type="match status" value="1"/>
</dbReference>
<dbReference type="InterPro" id="IPR045864">
    <property type="entry name" value="aa-tRNA-synth_II/BPL/LPL"/>
</dbReference>
<feature type="binding site" evidence="2">
    <location>
        <position position="326"/>
    </location>
    <ligand>
        <name>L-histidine</name>
        <dbReference type="ChEBI" id="CHEBI:57595"/>
    </ligand>
</feature>
<evidence type="ECO:0000259" key="3">
    <source>
        <dbReference type="Pfam" id="PF13393"/>
    </source>
</evidence>
<name>A0A6L9MEU7_9HYPH</name>
<feature type="domain" description="Class II Histidinyl-tRNA synthetase (HisRS)-like catalytic core" evidence="3">
    <location>
        <begin position="20"/>
        <end position="194"/>
    </location>
</feature>
<keyword evidence="1" id="KW-0368">Histidine biosynthesis</keyword>
<feature type="binding site" evidence="2">
    <location>
        <position position="112"/>
    </location>
    <ligand>
        <name>L-histidine</name>
        <dbReference type="ChEBI" id="CHEBI:57595"/>
    </ligand>
</feature>
<evidence type="ECO:0000313" key="5">
    <source>
        <dbReference type="Proteomes" id="UP000476332"/>
    </source>
</evidence>
<dbReference type="Gene3D" id="3.30.930.10">
    <property type="entry name" value="Bira Bifunctional Protein, Domain 2"/>
    <property type="match status" value="1"/>
</dbReference>
<dbReference type="GO" id="GO:0004821">
    <property type="term" value="F:histidine-tRNA ligase activity"/>
    <property type="evidence" value="ECO:0007669"/>
    <property type="project" value="TreeGrafter"/>
</dbReference>
<dbReference type="SUPFAM" id="SSF55681">
    <property type="entry name" value="Class II aaRS and biotin synthetases"/>
    <property type="match status" value="1"/>
</dbReference>